<evidence type="ECO:0000313" key="3">
    <source>
        <dbReference type="Proteomes" id="UP001161247"/>
    </source>
</evidence>
<dbReference type="PANTHER" id="PTHR32212">
    <property type="entry name" value="CYCLIN-LIKE F-BOX"/>
    <property type="match status" value="1"/>
</dbReference>
<dbReference type="Gene3D" id="1.20.1280.50">
    <property type="match status" value="1"/>
</dbReference>
<name>A0AAV1DR94_OLDCO</name>
<proteinExistence type="predicted"/>
<gene>
    <name evidence="2" type="ORF">OLC1_LOCUS18062</name>
</gene>
<dbReference type="Proteomes" id="UP001161247">
    <property type="component" value="Chromosome 6"/>
</dbReference>
<protein>
    <submittedName>
        <fullName evidence="2">OLC1v1010407C1</fullName>
    </submittedName>
</protein>
<dbReference type="InterPro" id="IPR053781">
    <property type="entry name" value="F-box_AtFBL13-like"/>
</dbReference>
<dbReference type="SMART" id="SM00256">
    <property type="entry name" value="FBOX"/>
    <property type="match status" value="1"/>
</dbReference>
<dbReference type="InterPro" id="IPR001810">
    <property type="entry name" value="F-box_dom"/>
</dbReference>
<sequence length="162" mass="18266">MDMFIYTMKLVHISFASWCEPHMFMSSKVNQSSLRLVRFLTRGSHLKISPAYPLIDYARKFAKSRSGENSNPKLPKYCDDGDDLDAIPVDRISDLPEAIICHILSFLPTKEVVATSFLSKSWKDQWTKVTNLEFDDRDGVGGAITIGIKKNLIPQSLVVLVS</sequence>
<feature type="domain" description="F-box" evidence="1">
    <location>
        <begin position="89"/>
        <end position="137"/>
    </location>
</feature>
<evidence type="ECO:0000259" key="1">
    <source>
        <dbReference type="PROSITE" id="PS50181"/>
    </source>
</evidence>
<accession>A0AAV1DR94</accession>
<dbReference type="SUPFAM" id="SSF81383">
    <property type="entry name" value="F-box domain"/>
    <property type="match status" value="1"/>
</dbReference>
<evidence type="ECO:0000313" key="2">
    <source>
        <dbReference type="EMBL" id="CAI9110396.1"/>
    </source>
</evidence>
<dbReference type="AlphaFoldDB" id="A0AAV1DR94"/>
<reference evidence="2" key="1">
    <citation type="submission" date="2023-03" db="EMBL/GenBank/DDBJ databases">
        <authorList>
            <person name="Julca I."/>
        </authorList>
    </citation>
    <scope>NUCLEOTIDE SEQUENCE</scope>
</reference>
<dbReference type="InterPro" id="IPR036047">
    <property type="entry name" value="F-box-like_dom_sf"/>
</dbReference>
<dbReference type="PROSITE" id="PS50181">
    <property type="entry name" value="FBOX"/>
    <property type="match status" value="1"/>
</dbReference>
<organism evidence="2 3">
    <name type="scientific">Oldenlandia corymbosa var. corymbosa</name>
    <dbReference type="NCBI Taxonomy" id="529605"/>
    <lineage>
        <taxon>Eukaryota</taxon>
        <taxon>Viridiplantae</taxon>
        <taxon>Streptophyta</taxon>
        <taxon>Embryophyta</taxon>
        <taxon>Tracheophyta</taxon>
        <taxon>Spermatophyta</taxon>
        <taxon>Magnoliopsida</taxon>
        <taxon>eudicotyledons</taxon>
        <taxon>Gunneridae</taxon>
        <taxon>Pentapetalae</taxon>
        <taxon>asterids</taxon>
        <taxon>lamiids</taxon>
        <taxon>Gentianales</taxon>
        <taxon>Rubiaceae</taxon>
        <taxon>Rubioideae</taxon>
        <taxon>Spermacoceae</taxon>
        <taxon>Hedyotis-Oldenlandia complex</taxon>
        <taxon>Oldenlandia</taxon>
    </lineage>
</organism>
<dbReference type="PANTHER" id="PTHR32212:SF234">
    <property type="entry name" value="F-BOX_LRR-REPEAT PROTEIN 13-LIKE"/>
    <property type="match status" value="1"/>
</dbReference>
<keyword evidence="3" id="KW-1185">Reference proteome</keyword>
<dbReference type="CDD" id="cd22160">
    <property type="entry name" value="F-box_AtFBL13-like"/>
    <property type="match status" value="1"/>
</dbReference>
<dbReference type="Pfam" id="PF00646">
    <property type="entry name" value="F-box"/>
    <property type="match status" value="1"/>
</dbReference>
<dbReference type="EMBL" id="OX459123">
    <property type="protein sequence ID" value="CAI9110396.1"/>
    <property type="molecule type" value="Genomic_DNA"/>
</dbReference>